<feature type="transmembrane region" description="Helical" evidence="1">
    <location>
        <begin position="86"/>
        <end position="109"/>
    </location>
</feature>
<sequence>MKVMKSSVNKMVLFAMLIVILFGIYGSMTIFQMNEFLSILIIFPVSVFLIGIFSYKLFQSIWAGPSATFLVSIISMFTIFNTSFWIWVLIYIFICLLGTFIGKGVLFLFSQTIKHS</sequence>
<feature type="transmembrane region" description="Helical" evidence="1">
    <location>
        <begin position="12"/>
        <end position="30"/>
    </location>
</feature>
<accession>A0A942YKZ7</accession>
<protein>
    <submittedName>
        <fullName evidence="2">DUF2651 family protein</fullName>
    </submittedName>
</protein>
<feature type="transmembrane region" description="Helical" evidence="1">
    <location>
        <begin position="62"/>
        <end position="80"/>
    </location>
</feature>
<keyword evidence="3" id="KW-1185">Reference proteome</keyword>
<dbReference type="InterPro" id="IPR020258">
    <property type="entry name" value="Uncharacterised_YbeF"/>
</dbReference>
<reference evidence="2 3" key="1">
    <citation type="submission" date="2021-05" db="EMBL/GenBank/DDBJ databases">
        <title>Novel Bacillus species.</title>
        <authorList>
            <person name="Liu G."/>
        </authorList>
    </citation>
    <scope>NUCLEOTIDE SEQUENCE [LARGE SCALE GENOMIC DNA]</scope>
    <source>
        <strain evidence="2 3">FJAT-49732</strain>
    </source>
</reference>
<dbReference type="AlphaFoldDB" id="A0A942YKZ7"/>
<dbReference type="Pfam" id="PF10852">
    <property type="entry name" value="DUF2651"/>
    <property type="match status" value="1"/>
</dbReference>
<dbReference type="RefSeq" id="WP_213109821.1">
    <property type="nucleotide sequence ID" value="NZ_JAGYPJ010000001.1"/>
</dbReference>
<organism evidence="2 3">
    <name type="scientific">Lederbergia citrisecunda</name>
    <dbReference type="NCBI Taxonomy" id="2833583"/>
    <lineage>
        <taxon>Bacteria</taxon>
        <taxon>Bacillati</taxon>
        <taxon>Bacillota</taxon>
        <taxon>Bacilli</taxon>
        <taxon>Bacillales</taxon>
        <taxon>Bacillaceae</taxon>
        <taxon>Lederbergia</taxon>
    </lineage>
</organism>
<dbReference type="Proteomes" id="UP000682713">
    <property type="component" value="Unassembled WGS sequence"/>
</dbReference>
<keyword evidence="1" id="KW-1133">Transmembrane helix</keyword>
<keyword evidence="1" id="KW-0812">Transmembrane</keyword>
<name>A0A942YKZ7_9BACI</name>
<dbReference type="EMBL" id="JAGYPJ010000001">
    <property type="protein sequence ID" value="MBS4199115.1"/>
    <property type="molecule type" value="Genomic_DNA"/>
</dbReference>
<evidence type="ECO:0000256" key="1">
    <source>
        <dbReference type="SAM" id="Phobius"/>
    </source>
</evidence>
<feature type="transmembrane region" description="Helical" evidence="1">
    <location>
        <begin position="36"/>
        <end position="55"/>
    </location>
</feature>
<gene>
    <name evidence="2" type="ORF">KHA93_05525</name>
</gene>
<evidence type="ECO:0000313" key="3">
    <source>
        <dbReference type="Proteomes" id="UP000682713"/>
    </source>
</evidence>
<evidence type="ECO:0000313" key="2">
    <source>
        <dbReference type="EMBL" id="MBS4199115.1"/>
    </source>
</evidence>
<comment type="caution">
    <text evidence="2">The sequence shown here is derived from an EMBL/GenBank/DDBJ whole genome shotgun (WGS) entry which is preliminary data.</text>
</comment>
<keyword evidence="1" id="KW-0472">Membrane</keyword>
<proteinExistence type="predicted"/>